<feature type="compositionally biased region" description="Basic and acidic residues" evidence="1">
    <location>
        <begin position="123"/>
        <end position="135"/>
    </location>
</feature>
<feature type="region of interest" description="Disordered" evidence="1">
    <location>
        <begin position="123"/>
        <end position="150"/>
    </location>
</feature>
<evidence type="ECO:0000313" key="4">
    <source>
        <dbReference type="EMBL" id="WQQ26858.1"/>
    </source>
</evidence>
<dbReference type="Proteomes" id="UP001327225">
    <property type="component" value="Chromosome"/>
</dbReference>
<proteinExistence type="predicted"/>
<dbReference type="Pfam" id="PF13091">
    <property type="entry name" value="PLDc_2"/>
    <property type="match status" value="2"/>
</dbReference>
<feature type="chain" id="PRO_5046763326" evidence="2">
    <location>
        <begin position="22"/>
        <end position="463"/>
    </location>
</feature>
<dbReference type="Gene3D" id="3.30.870.10">
    <property type="entry name" value="Endonuclease Chain A"/>
    <property type="match status" value="2"/>
</dbReference>
<evidence type="ECO:0000256" key="2">
    <source>
        <dbReference type="SAM" id="SignalP"/>
    </source>
</evidence>
<accession>A0ABZ0ZTM5</accession>
<gene>
    <name evidence="4" type="ORF">SHK19_01170</name>
</gene>
<dbReference type="EMBL" id="CP141059">
    <property type="protein sequence ID" value="WQQ26858.1"/>
    <property type="molecule type" value="Genomic_DNA"/>
</dbReference>
<reference evidence="5" key="1">
    <citation type="submission" date="2023-12" db="EMBL/GenBank/DDBJ databases">
        <title>Novel species in genus Nocardioides.</title>
        <authorList>
            <person name="Zhou H."/>
        </authorList>
    </citation>
    <scope>NUCLEOTIDE SEQUENCE [LARGE SCALE GENOMIC DNA]</scope>
    <source>
        <strain evidence="5">HM61</strain>
    </source>
</reference>
<name>A0ABZ0ZTM5_9ACTN</name>
<protein>
    <submittedName>
        <fullName evidence="4">Phospholipase D-like domain-containing protein</fullName>
    </submittedName>
</protein>
<evidence type="ECO:0000259" key="3">
    <source>
        <dbReference type="Pfam" id="PF13091"/>
    </source>
</evidence>
<keyword evidence="5" id="KW-1185">Reference proteome</keyword>
<sequence>MRRAVALVAALLSVTLVPLSASGYEPDGGATFNEPDPWGSTTDNTRIVRTVEQAFRNVRPTRRDPHPVILVTGYLFDRKISAAALIDACRRGVSVRVIIDRDVASAPSRKLITTLNADNVRDRDRNGIADNDPRAGRCNRALPADQGGLRQRGDREAIPTMTARQANRSIREPTGREVTWGKDGSYVLKCSGACRGGAEANMHSKIYAMSHSGTANNVVMMSSSNLNSGGTNAGWNDLVVIKNRPKTFQFINRIHKLMTAQKRAGRRLVELKDGPYTTRIFPMIGVGKERDPLMVDLRKVKCSSAFGPTQIYIQQFWWNGRRGNYIWDKIHSLARNGCKVHVIFGAVDSGLLRRMKAARSNNFEIWDSRWDSADVDGCVNTRTHMKNVAIRGTYGTNRRYAGVWTGTANWATGSLTKGDENTVNIRSASLYNRYVQRWRVVRSHSSLTWTHDQPDPPIDCTDD</sequence>
<dbReference type="SUPFAM" id="SSF56024">
    <property type="entry name" value="Phospholipase D/nuclease"/>
    <property type="match status" value="2"/>
</dbReference>
<dbReference type="RefSeq" id="WP_322457456.1">
    <property type="nucleotide sequence ID" value="NZ_CP141059.1"/>
</dbReference>
<organism evidence="4 5">
    <name type="scientific">Nocardioides bizhenqiangii</name>
    <dbReference type="NCBI Taxonomy" id="3095076"/>
    <lineage>
        <taxon>Bacteria</taxon>
        <taxon>Bacillati</taxon>
        <taxon>Actinomycetota</taxon>
        <taxon>Actinomycetes</taxon>
        <taxon>Propionibacteriales</taxon>
        <taxon>Nocardioidaceae</taxon>
        <taxon>Nocardioides</taxon>
    </lineage>
</organism>
<feature type="domain" description="Phospholipase D-like" evidence="3">
    <location>
        <begin position="70"/>
        <end position="254"/>
    </location>
</feature>
<evidence type="ECO:0000256" key="1">
    <source>
        <dbReference type="SAM" id="MobiDB-lite"/>
    </source>
</evidence>
<feature type="domain" description="Phospholipase D-like" evidence="3">
    <location>
        <begin position="310"/>
        <end position="436"/>
    </location>
</feature>
<keyword evidence="2" id="KW-0732">Signal</keyword>
<dbReference type="InterPro" id="IPR025202">
    <property type="entry name" value="PLD-like_dom"/>
</dbReference>
<feature type="signal peptide" evidence="2">
    <location>
        <begin position="1"/>
        <end position="21"/>
    </location>
</feature>
<evidence type="ECO:0000313" key="5">
    <source>
        <dbReference type="Proteomes" id="UP001327225"/>
    </source>
</evidence>